<feature type="transmembrane region" description="Helical" evidence="1">
    <location>
        <begin position="211"/>
        <end position="231"/>
    </location>
</feature>
<dbReference type="Pfam" id="PF03594">
    <property type="entry name" value="BenE"/>
    <property type="match status" value="1"/>
</dbReference>
<dbReference type="Proteomes" id="UP000032604">
    <property type="component" value="Chromosome"/>
</dbReference>
<dbReference type="RefSeq" id="WP_045526724.1">
    <property type="nucleotide sequence ID" value="NZ_CP011043.1"/>
</dbReference>
<evidence type="ECO:0000313" key="2">
    <source>
        <dbReference type="EMBL" id="AJW78216.1"/>
    </source>
</evidence>
<feature type="transmembrane region" description="Helical" evidence="1">
    <location>
        <begin position="18"/>
        <end position="40"/>
    </location>
</feature>
<dbReference type="PATRIC" id="fig|33014.5.peg.620"/>
<dbReference type="InterPro" id="IPR004711">
    <property type="entry name" value="Benzoate_Transporter"/>
</dbReference>
<feature type="transmembrane region" description="Helical" evidence="1">
    <location>
        <begin position="309"/>
        <end position="339"/>
    </location>
</feature>
<evidence type="ECO:0000313" key="3">
    <source>
        <dbReference type="Proteomes" id="UP000032604"/>
    </source>
</evidence>
<dbReference type="GO" id="GO:0005886">
    <property type="term" value="C:plasma membrane"/>
    <property type="evidence" value="ECO:0007669"/>
    <property type="project" value="TreeGrafter"/>
</dbReference>
<feature type="transmembrane region" description="Helical" evidence="1">
    <location>
        <begin position="96"/>
        <end position="116"/>
    </location>
</feature>
<feature type="transmembrane region" description="Helical" evidence="1">
    <location>
        <begin position="123"/>
        <end position="140"/>
    </location>
</feature>
<dbReference type="PANTHER" id="PTHR30199:SF0">
    <property type="entry name" value="INNER MEMBRANE PROTEIN YDCO"/>
    <property type="match status" value="1"/>
</dbReference>
<dbReference type="GO" id="GO:0042925">
    <property type="term" value="F:benzoate transmembrane transporter activity"/>
    <property type="evidence" value="ECO:0007669"/>
    <property type="project" value="InterPro"/>
</dbReference>
<organism evidence="2 3">
    <name type="scientific">Clavibacter michiganensis subsp. insidiosus</name>
    <dbReference type="NCBI Taxonomy" id="33014"/>
    <lineage>
        <taxon>Bacteria</taxon>
        <taxon>Bacillati</taxon>
        <taxon>Actinomycetota</taxon>
        <taxon>Actinomycetes</taxon>
        <taxon>Micrococcales</taxon>
        <taxon>Microbacteriaceae</taxon>
        <taxon>Clavibacter</taxon>
    </lineage>
</organism>
<dbReference type="NCBIfam" id="TIGR00843">
    <property type="entry name" value="benE"/>
    <property type="match status" value="1"/>
</dbReference>
<feature type="transmembrane region" description="Helical" evidence="1">
    <location>
        <begin position="146"/>
        <end position="165"/>
    </location>
</feature>
<dbReference type="PANTHER" id="PTHR30199">
    <property type="entry name" value="MFS FAMILY TRANSPORTER, PREDICTED SUBSTRATE BENZOATE"/>
    <property type="match status" value="1"/>
</dbReference>
<keyword evidence="1" id="KW-0472">Membrane</keyword>
<keyword evidence="1" id="KW-0812">Transmembrane</keyword>
<gene>
    <name evidence="2" type="ORF">VO01_02945</name>
</gene>
<dbReference type="OrthoDB" id="9813854at2"/>
<protein>
    <submittedName>
        <fullName evidence="2">Benzoate transporter</fullName>
    </submittedName>
</protein>
<accession>A0A0D5CF22</accession>
<sequence length="411" mass="40291">MTAIEAPGGRAQARGAGIVTAVVGFAGTSAVVLTGLTAVGASPSQAASGLLALCVTQGLGTVLLAHRFRRPITLAWSTPGAALLIGSGAVEGGWAAAVGAFLVCGILVLATALWPLLGRLVRLIPASVAAAMLAGVLLPLCVATVTGAVATPLVVLPVVLAWLAAARFAPRWAAPTALAAALAVVGFTLAVAGPAPGSSLDLAHLVPRIELTAPVFTVAAAVALGVPLFVVTMASQNLPGVAVLASFGYETPWRAAMTTTAAATLVSAPFGGHAVNLAALSAALSAAPSAHPDPDERWRAASTAGWTNLVLGLASAALAAVIVAGPAGVVAAAAGLALAPSLASSLASAMREPGAHLPAIATFVVAASGITVGGLGAAFCALVVGVLVHLALRTRATPRDRLDRHEERDAA</sequence>
<feature type="transmembrane region" description="Helical" evidence="1">
    <location>
        <begin position="46"/>
        <end position="65"/>
    </location>
</feature>
<feature type="transmembrane region" description="Helical" evidence="1">
    <location>
        <begin position="172"/>
        <end position="191"/>
    </location>
</feature>
<dbReference type="AlphaFoldDB" id="A0A0D5CF22"/>
<evidence type="ECO:0000256" key="1">
    <source>
        <dbReference type="SAM" id="Phobius"/>
    </source>
</evidence>
<keyword evidence="1" id="KW-1133">Transmembrane helix</keyword>
<proteinExistence type="predicted"/>
<reference evidence="2 3" key="1">
    <citation type="journal article" date="2015" name="Genome Announc.">
        <title>Complete Genome Sequence of Clavibacter michiganensis subsp. insidiosus R1-1 Using PacBio Single-Molecule Real-Time Technology.</title>
        <authorList>
            <person name="Lu Y."/>
            <person name="Samac D.A."/>
            <person name="Glazebrook J."/>
            <person name="Ishimaru C.A."/>
        </authorList>
    </citation>
    <scope>NUCLEOTIDE SEQUENCE [LARGE SCALE GENOMIC DNA]</scope>
    <source>
        <strain evidence="2 3">R1-1</strain>
    </source>
</reference>
<dbReference type="HOGENOM" id="CLU_041268_2_0_11"/>
<dbReference type="EMBL" id="CP011043">
    <property type="protein sequence ID" value="AJW78216.1"/>
    <property type="molecule type" value="Genomic_DNA"/>
</dbReference>
<feature type="transmembrane region" description="Helical" evidence="1">
    <location>
        <begin position="72"/>
        <end position="90"/>
    </location>
</feature>
<name>A0A0D5CF22_9MICO</name>
<dbReference type="KEGG" id="cmh:VO01_02945"/>
<feature type="transmembrane region" description="Helical" evidence="1">
    <location>
        <begin position="359"/>
        <end position="392"/>
    </location>
</feature>